<name>A0AAV1ICZ0_9CHLO</name>
<comment type="subcellular location">
    <subcellularLocation>
        <location evidence="1">Membrane</location>
        <topology evidence="1">Multi-pass membrane protein</topology>
    </subcellularLocation>
</comment>
<keyword evidence="10" id="KW-1185">Reference proteome</keyword>
<keyword evidence="2" id="KW-0813">Transport</keyword>
<protein>
    <recommendedName>
        <fullName evidence="8">Major facilitator superfamily (MFS) profile domain-containing protein</fullName>
    </recommendedName>
</protein>
<evidence type="ECO:0000256" key="1">
    <source>
        <dbReference type="ARBA" id="ARBA00004141"/>
    </source>
</evidence>
<dbReference type="PANTHER" id="PTHR23505:SF52">
    <property type="entry name" value="MAJOR FACILITATOR SUPERFAMILY PROTEIN"/>
    <property type="match status" value="1"/>
</dbReference>
<keyword evidence="3 7" id="KW-0812">Transmembrane</keyword>
<feature type="transmembrane region" description="Helical" evidence="7">
    <location>
        <begin position="189"/>
        <end position="209"/>
    </location>
</feature>
<dbReference type="SUPFAM" id="SSF103473">
    <property type="entry name" value="MFS general substrate transporter"/>
    <property type="match status" value="1"/>
</dbReference>
<dbReference type="Gene3D" id="1.20.1250.20">
    <property type="entry name" value="MFS general substrate transporter like domains"/>
    <property type="match status" value="1"/>
</dbReference>
<evidence type="ECO:0000256" key="6">
    <source>
        <dbReference type="ARBA" id="ARBA00024338"/>
    </source>
</evidence>
<proteinExistence type="inferred from homology"/>
<dbReference type="InterPro" id="IPR036259">
    <property type="entry name" value="MFS_trans_sf"/>
</dbReference>
<feature type="transmembrane region" description="Helical" evidence="7">
    <location>
        <begin position="320"/>
        <end position="341"/>
    </location>
</feature>
<feature type="transmembrane region" description="Helical" evidence="7">
    <location>
        <begin position="221"/>
        <end position="244"/>
    </location>
</feature>
<dbReference type="Proteomes" id="UP001314263">
    <property type="component" value="Unassembled WGS sequence"/>
</dbReference>
<evidence type="ECO:0000256" key="4">
    <source>
        <dbReference type="ARBA" id="ARBA00022989"/>
    </source>
</evidence>
<organism evidence="9 10">
    <name type="scientific">Coccomyxa viridis</name>
    <dbReference type="NCBI Taxonomy" id="1274662"/>
    <lineage>
        <taxon>Eukaryota</taxon>
        <taxon>Viridiplantae</taxon>
        <taxon>Chlorophyta</taxon>
        <taxon>core chlorophytes</taxon>
        <taxon>Trebouxiophyceae</taxon>
        <taxon>Trebouxiophyceae incertae sedis</taxon>
        <taxon>Coccomyxaceae</taxon>
        <taxon>Coccomyxa</taxon>
    </lineage>
</organism>
<evidence type="ECO:0000256" key="7">
    <source>
        <dbReference type="SAM" id="Phobius"/>
    </source>
</evidence>
<sequence>MITTSVVLWRQRRANCHRYSRVVPGHGTLYLEMASRSTLRDAVHTDELTDESAVCVDDGRKRRKSTFALVLAFLVEKADETILPASYRYIGATFNASPSQLGSITLTRALVQALTSPLGGLLGDRMDRTHLVAFGCILWGAMTAGIGLSQNITQAMCLSAWNGLGLALIIPCVESLLADLYCPAQRGRVFGFLFLASNFGATAGGFFATSVGDKHSFLVSGWRFVFLVTASASILSGILVLLLASDPRKVHKQQTVGTKTKTCAWLSLRTQEMGKDIWAVLHVRSFQLLVLQGVVGSMPWVALGFNTLYLQLLGFSDMRAAALQALFLLGVSLGSFGGGYIGDLLSGPLSISGRVLAAQFSVLMTFPCTVLIFKVLPTTAAAGINSLMAPYAITLFFSGCLTSWSGPNNSAIFAEIVPDHLRSTVYAFDRCFEGALGATAAPLVGLLAEKAFGFSGTLGQSADAAQATALSNAHALSRAMLVLLLLPWGFDFLVYFGLYFTAERDCKRSRNYVAADVLPKPSASACEMGSSFIAKDTPTETAHA</sequence>
<evidence type="ECO:0000313" key="10">
    <source>
        <dbReference type="Proteomes" id="UP001314263"/>
    </source>
</evidence>
<reference evidence="9 10" key="1">
    <citation type="submission" date="2023-10" db="EMBL/GenBank/DDBJ databases">
        <authorList>
            <person name="Maclean D."/>
            <person name="Macfadyen A."/>
        </authorList>
    </citation>
    <scope>NUCLEOTIDE SEQUENCE [LARGE SCALE GENOMIC DNA]</scope>
</reference>
<dbReference type="AlphaFoldDB" id="A0AAV1ICZ0"/>
<comment type="caution">
    <text evidence="9">The sequence shown here is derived from an EMBL/GenBank/DDBJ whole genome shotgun (WGS) entry which is preliminary data.</text>
</comment>
<dbReference type="GO" id="GO:0022857">
    <property type="term" value="F:transmembrane transporter activity"/>
    <property type="evidence" value="ECO:0007669"/>
    <property type="project" value="InterPro"/>
</dbReference>
<dbReference type="PROSITE" id="PS50850">
    <property type="entry name" value="MFS"/>
    <property type="match status" value="1"/>
</dbReference>
<evidence type="ECO:0000313" key="9">
    <source>
        <dbReference type="EMBL" id="CAK0784092.1"/>
    </source>
</evidence>
<feature type="domain" description="Major facilitator superfamily (MFS) profile" evidence="8">
    <location>
        <begin position="65"/>
        <end position="490"/>
    </location>
</feature>
<dbReference type="PANTHER" id="PTHR23505">
    <property type="entry name" value="SPINSTER"/>
    <property type="match status" value="1"/>
</dbReference>
<evidence type="ECO:0000256" key="3">
    <source>
        <dbReference type="ARBA" id="ARBA00022692"/>
    </source>
</evidence>
<feature type="transmembrane region" description="Helical" evidence="7">
    <location>
        <begin position="479"/>
        <end position="500"/>
    </location>
</feature>
<dbReference type="EMBL" id="CAUYUE010000010">
    <property type="protein sequence ID" value="CAK0784092.1"/>
    <property type="molecule type" value="Genomic_DNA"/>
</dbReference>
<evidence type="ECO:0000259" key="8">
    <source>
        <dbReference type="PROSITE" id="PS50850"/>
    </source>
</evidence>
<comment type="similarity">
    <text evidence="6">Belongs to the major facilitator superfamily. Spinster (TC 2.A.1.49) family.</text>
</comment>
<dbReference type="Pfam" id="PF07690">
    <property type="entry name" value="MFS_1"/>
    <property type="match status" value="1"/>
</dbReference>
<accession>A0AAV1ICZ0</accession>
<feature type="transmembrane region" description="Helical" evidence="7">
    <location>
        <begin position="158"/>
        <end position="177"/>
    </location>
</feature>
<evidence type="ECO:0000256" key="5">
    <source>
        <dbReference type="ARBA" id="ARBA00023136"/>
    </source>
</evidence>
<dbReference type="InterPro" id="IPR044770">
    <property type="entry name" value="MFS_spinster-like"/>
</dbReference>
<feature type="transmembrane region" description="Helical" evidence="7">
    <location>
        <begin position="356"/>
        <end position="376"/>
    </location>
</feature>
<keyword evidence="4 7" id="KW-1133">Transmembrane helix</keyword>
<feature type="transmembrane region" description="Helical" evidence="7">
    <location>
        <begin position="131"/>
        <end position="152"/>
    </location>
</feature>
<dbReference type="GO" id="GO:0016020">
    <property type="term" value="C:membrane"/>
    <property type="evidence" value="ECO:0007669"/>
    <property type="project" value="UniProtKB-SubCell"/>
</dbReference>
<gene>
    <name evidence="9" type="ORF">CVIRNUC_007295</name>
</gene>
<dbReference type="InterPro" id="IPR011701">
    <property type="entry name" value="MFS"/>
</dbReference>
<dbReference type="InterPro" id="IPR020846">
    <property type="entry name" value="MFS_dom"/>
</dbReference>
<evidence type="ECO:0000256" key="2">
    <source>
        <dbReference type="ARBA" id="ARBA00022448"/>
    </source>
</evidence>
<keyword evidence="5 7" id="KW-0472">Membrane</keyword>